<protein>
    <submittedName>
        <fullName evidence="2">Uncharacterized protein</fullName>
    </submittedName>
</protein>
<dbReference type="AlphaFoldDB" id="A0A915EWF5"/>
<name>A0A915EWF5_9BILA</name>
<dbReference type="WBParaSite" id="jg9954">
    <property type="protein sequence ID" value="jg9954"/>
    <property type="gene ID" value="jg9954"/>
</dbReference>
<accession>A0A915EWF5</accession>
<keyword evidence="1" id="KW-1185">Reference proteome</keyword>
<proteinExistence type="predicted"/>
<evidence type="ECO:0000313" key="1">
    <source>
        <dbReference type="Proteomes" id="UP000887574"/>
    </source>
</evidence>
<evidence type="ECO:0000313" key="2">
    <source>
        <dbReference type="WBParaSite" id="jg9954"/>
    </source>
</evidence>
<dbReference type="Proteomes" id="UP000887574">
    <property type="component" value="Unplaced"/>
</dbReference>
<organism evidence="1 2">
    <name type="scientific">Ditylenchus dipsaci</name>
    <dbReference type="NCBI Taxonomy" id="166011"/>
    <lineage>
        <taxon>Eukaryota</taxon>
        <taxon>Metazoa</taxon>
        <taxon>Ecdysozoa</taxon>
        <taxon>Nematoda</taxon>
        <taxon>Chromadorea</taxon>
        <taxon>Rhabditida</taxon>
        <taxon>Tylenchina</taxon>
        <taxon>Tylenchomorpha</taxon>
        <taxon>Sphaerularioidea</taxon>
        <taxon>Anguinidae</taxon>
        <taxon>Anguininae</taxon>
        <taxon>Ditylenchus</taxon>
    </lineage>
</organism>
<reference evidence="2" key="1">
    <citation type="submission" date="2022-11" db="UniProtKB">
        <authorList>
            <consortium name="WormBaseParasite"/>
        </authorList>
    </citation>
    <scope>IDENTIFICATION</scope>
</reference>
<sequence length="443" mass="50063">MNIPTGTAQQLSVLKNFEQTEVHLPLFLVDKVRVLRRYLEDRQIKYPMEQVDKQTGLLREIFAGAQTYVSKLASMPTEDWNAVADVLKLFNKGVIKEKKSQTKVGVPEAYSKAYKVENYLDLHSAQFWINFNVAYKKNQKRAIEVLSMLKSKDVKSVEMELKDVCPDLVNYLKTNGDLFYLSAEMLSVDLLGRIVPEKQLYDACTSRSYQPKLFDRHSKKVTVEELKDKILHELTLSQLAEVVVLKCNRDSTVVASLSASSLIILDGKQEIDYVLCSLCTVDVEGCRLLVVLNSTMAEASDVANRMFGSPSLKFLLRTSEATKIDETCVMLQRLPESMSVALFFFEDSNQPVDAGSLLEKMCQCNVCLNDVVVGAEFDELYKLVGSQELISVVAQLSVENDFLLDSILRNMQGFKKIVLLATNAEHKIRVEGKVDQRRQCSSY</sequence>